<dbReference type="NCBIfam" id="TIGR01414">
    <property type="entry name" value="autotrans_barl"/>
    <property type="match status" value="1"/>
</dbReference>
<dbReference type="InterPro" id="IPR006315">
    <property type="entry name" value="OM_autotransptr_brl_dom"/>
</dbReference>
<protein>
    <submittedName>
        <fullName evidence="4">Autotransporter domain-containing protein</fullName>
    </submittedName>
</protein>
<comment type="caution">
    <text evidence="4">The sequence shown here is derived from an EMBL/GenBank/DDBJ whole genome shotgun (WGS) entry which is preliminary data.</text>
</comment>
<evidence type="ECO:0000256" key="1">
    <source>
        <dbReference type="ARBA" id="ARBA00022729"/>
    </source>
</evidence>
<evidence type="ECO:0000259" key="3">
    <source>
        <dbReference type="PROSITE" id="PS51208"/>
    </source>
</evidence>
<feature type="region of interest" description="Disordered" evidence="2">
    <location>
        <begin position="1"/>
        <end position="22"/>
    </location>
</feature>
<name>A0A4S4AC24_9RHOO</name>
<sequence>MGPGRSDCDRRPCRQSEGNMNTNGSVRCRAMARAAKEKRARALQTGMSALTLAAALCAPPARAQFVDIATTGNVISGSGGTINGSAQASPWNVGGGLLVGDAAAGSLSIESGGMVNNGTGGIGDGAVTVTGVGSTWTNTGTLIVGYASGRTGSLRIENGATVSNGTGYVASGGSGTVVVASGGTWTNTASLSVGDTGGTGDLNIESGGTVSSNGTGNIGRTSTGIVTVTDGGTWTNTGELRLGFLAAGSGTLNIGKDDLSGTAGTVTATRLTGGAGSATVNFNQTDDITFAVPIEGSINVNQRGSGTTTLTGTNTYAGGTTITGGFINFSTGGNLGTGNVTLNGGGLQWAAGNTTDISGRLNALGAGGGTFDTNGNDVVFATAVTGTGGLTKSGTGTLTLTGGGSYGGATAVNNGTLIVDGGDIQSANGYLSVTNTGGGNAAFTVRNGAEVVLDAVGGTSRVGAGGEGSLTVTGAGSTLRLAGNLNIGQTNASGDGTLTVADGGKLVSLNGGIGVDGATGQVTVTGNNSLWDLGQTGGHRITLGGDGGSGALTLADGGRVSADEVHLTGNAGSPGAGILHLDGSAGARGVLETDFVEAGFGGTRVGGSTANVAFDGGILRATADTADFLRGFNAGEVTIANGGAFVDSNGHAIGIGVGLAGTGGLTKAGAGTLTLTGASTYTGATTVASGILAVDGQIGGTLTVQSGGTLGGSGTVADVSVASGGTLAPGNSPGLLTVTGDLTLAPGSTTVMEINGTNRGADYDAIDVAGTATLDGTLDLVFGYVPTNGTQYRLIQAASIVPAGDAATGFASITSNLGAGLLATPVIDPATFDIVISLAQQDYLAVAGPLTRNQSAVAANLDSFSTSGQAAGLIAGLNTLAARALPAAFDTLSGVEHGFVPALAFQATRQFHGLLGQRLAGGVGQTAFNAFDGAKLAYAGNNLGSLADDTPAGDGFWLRALAADGRIDGDGNARGADTSSGGVAIGADRQVNGSLRIGAAFAYSRGEADTRSGDVDLDSYQLAAYGRWQGERFYLAGSAGYGRHEADARRNIAFLGARADSDYGADSFTLAVEAGRTHARAWGSFTPYLGLEAAVLQREGFTESGADDANLKVKRRTDDSLRSRLGVRYAWQGTRFAPSADVAWVHEFGDDRGRIAASFAGAPAAAFRIDGPELDRDRLALGLGLTAWAGKDARLDLAYRGEFAESDREHGVAATFRRVW</sequence>
<dbReference type="PROSITE" id="PS51208">
    <property type="entry name" value="AUTOTRANSPORTER"/>
    <property type="match status" value="1"/>
</dbReference>
<proteinExistence type="predicted"/>
<dbReference type="SUPFAM" id="SSF51126">
    <property type="entry name" value="Pectin lyase-like"/>
    <property type="match status" value="1"/>
</dbReference>
<evidence type="ECO:0000313" key="4">
    <source>
        <dbReference type="EMBL" id="THF56509.1"/>
    </source>
</evidence>
<dbReference type="Gene3D" id="2.40.128.130">
    <property type="entry name" value="Autotransporter beta-domain"/>
    <property type="match status" value="1"/>
</dbReference>
<feature type="domain" description="Autotransporter" evidence="3">
    <location>
        <begin position="949"/>
        <end position="1220"/>
    </location>
</feature>
<evidence type="ECO:0000313" key="5">
    <source>
        <dbReference type="Proteomes" id="UP000307956"/>
    </source>
</evidence>
<dbReference type="InterPro" id="IPR051551">
    <property type="entry name" value="Autotransporter_adhesion"/>
</dbReference>
<dbReference type="InterPro" id="IPR013425">
    <property type="entry name" value="Autotrns_rpt"/>
</dbReference>
<dbReference type="SUPFAM" id="SSF103515">
    <property type="entry name" value="Autotransporter"/>
    <property type="match status" value="1"/>
</dbReference>
<keyword evidence="1" id="KW-0732">Signal</keyword>
<gene>
    <name evidence="4" type="ORF">E6O51_19030</name>
</gene>
<dbReference type="InterPro" id="IPR005546">
    <property type="entry name" value="Autotransporte_beta"/>
</dbReference>
<keyword evidence="5" id="KW-1185">Reference proteome</keyword>
<dbReference type="PANTHER" id="PTHR35037:SF3">
    <property type="entry name" value="C-TERMINAL REGION OF AIDA-LIKE PROTEIN"/>
    <property type="match status" value="1"/>
</dbReference>
<dbReference type="Pfam" id="PF03797">
    <property type="entry name" value="Autotransporter"/>
    <property type="match status" value="1"/>
</dbReference>
<dbReference type="NCBIfam" id="TIGR02601">
    <property type="entry name" value="autotrns_rpt"/>
    <property type="match status" value="3"/>
</dbReference>
<feature type="compositionally biased region" description="Basic and acidic residues" evidence="2">
    <location>
        <begin position="1"/>
        <end position="14"/>
    </location>
</feature>
<dbReference type="InterPro" id="IPR030895">
    <property type="entry name" value="T5SS_PEPC_rpt"/>
</dbReference>
<organism evidence="4 5">
    <name type="scientific">Pseudothauera rhizosphaerae</name>
    <dbReference type="NCBI Taxonomy" id="2565932"/>
    <lineage>
        <taxon>Bacteria</taxon>
        <taxon>Pseudomonadati</taxon>
        <taxon>Pseudomonadota</taxon>
        <taxon>Betaproteobacteria</taxon>
        <taxon>Rhodocyclales</taxon>
        <taxon>Zoogloeaceae</taxon>
        <taxon>Pseudothauera</taxon>
    </lineage>
</organism>
<dbReference type="InterPro" id="IPR036709">
    <property type="entry name" value="Autotransporte_beta_dom_sf"/>
</dbReference>
<dbReference type="OrthoDB" id="8767398at2"/>
<dbReference type="GO" id="GO:0019867">
    <property type="term" value="C:outer membrane"/>
    <property type="evidence" value="ECO:0007669"/>
    <property type="project" value="InterPro"/>
</dbReference>
<dbReference type="SMART" id="SM00869">
    <property type="entry name" value="Autotransporter"/>
    <property type="match status" value="1"/>
</dbReference>
<dbReference type="Proteomes" id="UP000307956">
    <property type="component" value="Unassembled WGS sequence"/>
</dbReference>
<evidence type="ECO:0000256" key="2">
    <source>
        <dbReference type="SAM" id="MobiDB-lite"/>
    </source>
</evidence>
<dbReference type="InterPro" id="IPR011050">
    <property type="entry name" value="Pectin_lyase_fold/virulence"/>
</dbReference>
<dbReference type="AlphaFoldDB" id="A0A4S4AC24"/>
<dbReference type="PANTHER" id="PTHR35037">
    <property type="entry name" value="C-TERMINAL REGION OF AIDA-LIKE PROTEIN"/>
    <property type="match status" value="1"/>
</dbReference>
<dbReference type="NCBIfam" id="TIGR04393">
    <property type="entry name" value="rpt_T5SS_PEPC"/>
    <property type="match status" value="3"/>
</dbReference>
<reference evidence="4 5" key="1">
    <citation type="submission" date="2019-04" db="EMBL/GenBank/DDBJ databases">
        <title>Azoarcus rhizosphaerae sp. nov. isolated from rhizosphere of Ficus religiosa.</title>
        <authorList>
            <person name="Lin S.-Y."/>
            <person name="Hameed A."/>
            <person name="Hsu Y.-H."/>
            <person name="Young C.-C."/>
        </authorList>
    </citation>
    <scope>NUCLEOTIDE SEQUENCE [LARGE SCALE GENOMIC DNA]</scope>
    <source>
        <strain evidence="4 5">CC-YHH848</strain>
    </source>
</reference>
<accession>A0A4S4AC24</accession>
<dbReference type="Pfam" id="PF12951">
    <property type="entry name" value="PATR"/>
    <property type="match status" value="3"/>
</dbReference>
<dbReference type="EMBL" id="SSOD01000020">
    <property type="protein sequence ID" value="THF56509.1"/>
    <property type="molecule type" value="Genomic_DNA"/>
</dbReference>